<keyword evidence="4 8" id="KW-0560">Oxidoreductase</keyword>
<keyword evidence="11" id="KW-1185">Reference proteome</keyword>
<gene>
    <name evidence="10" type="ORF">RCOM_1592690</name>
</gene>
<evidence type="ECO:0000256" key="1">
    <source>
        <dbReference type="ARBA" id="ARBA00010617"/>
    </source>
</evidence>
<keyword evidence="6 8" id="KW-0503">Monooxygenase</keyword>
<dbReference type="PANTHER" id="PTHR47947">
    <property type="entry name" value="CYTOCHROME P450 82C3-RELATED"/>
    <property type="match status" value="1"/>
</dbReference>
<evidence type="ECO:0000256" key="4">
    <source>
        <dbReference type="ARBA" id="ARBA00023002"/>
    </source>
</evidence>
<feature type="transmembrane region" description="Helical" evidence="9">
    <location>
        <begin position="196"/>
        <end position="215"/>
    </location>
</feature>
<evidence type="ECO:0000256" key="7">
    <source>
        <dbReference type="PIRSR" id="PIRSR602401-1"/>
    </source>
</evidence>
<dbReference type="PRINTS" id="PR00385">
    <property type="entry name" value="P450"/>
</dbReference>
<dbReference type="PRINTS" id="PR00463">
    <property type="entry name" value="EP450I"/>
</dbReference>
<keyword evidence="3 7" id="KW-0479">Metal-binding</keyword>
<protein>
    <submittedName>
        <fullName evidence="10">Cytochrome P450, putative</fullName>
        <ecNumber evidence="10">1.14.13.88</ecNumber>
    </submittedName>
</protein>
<evidence type="ECO:0000256" key="2">
    <source>
        <dbReference type="ARBA" id="ARBA00022617"/>
    </source>
</evidence>
<dbReference type="GO" id="GO:0004497">
    <property type="term" value="F:monooxygenase activity"/>
    <property type="evidence" value="ECO:0000318"/>
    <property type="project" value="GO_Central"/>
</dbReference>
<feature type="binding site" description="axial binding residue" evidence="7">
    <location>
        <position position="434"/>
    </location>
    <ligand>
        <name>heme</name>
        <dbReference type="ChEBI" id="CHEBI:30413"/>
    </ligand>
    <ligandPart>
        <name>Fe</name>
        <dbReference type="ChEBI" id="CHEBI:18248"/>
    </ligandPart>
</feature>
<comment type="similarity">
    <text evidence="1 8">Belongs to the cytochrome P450 family.</text>
</comment>
<dbReference type="SUPFAM" id="SSF48264">
    <property type="entry name" value="Cytochrome P450"/>
    <property type="match status" value="1"/>
</dbReference>
<dbReference type="STRING" id="3988.B9R7K8"/>
<dbReference type="AlphaFoldDB" id="B9R7K8"/>
<evidence type="ECO:0000256" key="6">
    <source>
        <dbReference type="ARBA" id="ARBA00023033"/>
    </source>
</evidence>
<dbReference type="PROSITE" id="PS00086">
    <property type="entry name" value="CYTOCHROME_P450"/>
    <property type="match status" value="1"/>
</dbReference>
<organism evidence="10 11">
    <name type="scientific">Ricinus communis</name>
    <name type="common">Castor bean</name>
    <dbReference type="NCBI Taxonomy" id="3988"/>
    <lineage>
        <taxon>Eukaryota</taxon>
        <taxon>Viridiplantae</taxon>
        <taxon>Streptophyta</taxon>
        <taxon>Embryophyta</taxon>
        <taxon>Tracheophyta</taxon>
        <taxon>Spermatophyta</taxon>
        <taxon>Magnoliopsida</taxon>
        <taxon>eudicotyledons</taxon>
        <taxon>Gunneridae</taxon>
        <taxon>Pentapetalae</taxon>
        <taxon>rosids</taxon>
        <taxon>fabids</taxon>
        <taxon>Malpighiales</taxon>
        <taxon>Euphorbiaceae</taxon>
        <taxon>Acalyphoideae</taxon>
        <taxon>Acalypheae</taxon>
        <taxon>Ricinus</taxon>
    </lineage>
</organism>
<dbReference type="EMBL" id="EQ973772">
    <property type="protein sequence ID" value="EEF52488.1"/>
    <property type="molecule type" value="Genomic_DNA"/>
</dbReference>
<keyword evidence="5 7" id="KW-0408">Iron</keyword>
<dbReference type="InterPro" id="IPR002401">
    <property type="entry name" value="Cyt_P450_E_grp-I"/>
</dbReference>
<dbReference type="Proteomes" id="UP000008311">
    <property type="component" value="Unassembled WGS sequence"/>
</dbReference>
<dbReference type="PANTHER" id="PTHR47947:SF19">
    <property type="entry name" value="CYTOCHROME P450 82C3-RELATED"/>
    <property type="match status" value="1"/>
</dbReference>
<evidence type="ECO:0000256" key="8">
    <source>
        <dbReference type="RuleBase" id="RU000461"/>
    </source>
</evidence>
<dbReference type="eggNOG" id="KOG0156">
    <property type="taxonomic scope" value="Eukaryota"/>
</dbReference>
<dbReference type="FunFam" id="1.10.630.10:FF:000026">
    <property type="entry name" value="Cytochrome P450 82C4"/>
    <property type="match status" value="1"/>
</dbReference>
<dbReference type="InterPro" id="IPR050651">
    <property type="entry name" value="Plant_Cytochrome_P450_Monoox"/>
</dbReference>
<name>B9R7K8_RICCO</name>
<evidence type="ECO:0000256" key="5">
    <source>
        <dbReference type="ARBA" id="ARBA00023004"/>
    </source>
</evidence>
<dbReference type="Pfam" id="PF00067">
    <property type="entry name" value="p450"/>
    <property type="match status" value="2"/>
</dbReference>
<accession>B9R7K8</accession>
<reference evidence="11" key="1">
    <citation type="journal article" date="2010" name="Nat. Biotechnol.">
        <title>Draft genome sequence of the oilseed species Ricinus communis.</title>
        <authorList>
            <person name="Chan A.P."/>
            <person name="Crabtree J."/>
            <person name="Zhao Q."/>
            <person name="Lorenzi H."/>
            <person name="Orvis J."/>
            <person name="Puiu D."/>
            <person name="Melake-Berhan A."/>
            <person name="Jones K.M."/>
            <person name="Redman J."/>
            <person name="Chen G."/>
            <person name="Cahoon E.B."/>
            <person name="Gedil M."/>
            <person name="Stanke M."/>
            <person name="Haas B.J."/>
            <person name="Wortman J.R."/>
            <person name="Fraser-Liggett C.M."/>
            <person name="Ravel J."/>
            <person name="Rabinowicz P.D."/>
        </authorList>
    </citation>
    <scope>NUCLEOTIDE SEQUENCE [LARGE SCALE GENOMIC DNA]</scope>
    <source>
        <strain evidence="11">cv. Hale</strain>
    </source>
</reference>
<keyword evidence="9" id="KW-0812">Transmembrane</keyword>
<keyword evidence="9" id="KW-1133">Transmembrane helix</keyword>
<keyword evidence="9" id="KW-0472">Membrane</keyword>
<dbReference type="Gene3D" id="1.10.630.10">
    <property type="entry name" value="Cytochrome P450"/>
    <property type="match status" value="1"/>
</dbReference>
<dbReference type="GO" id="GO:0016705">
    <property type="term" value="F:oxidoreductase activity, acting on paired donors, with incorporation or reduction of molecular oxygen"/>
    <property type="evidence" value="ECO:0007669"/>
    <property type="project" value="InterPro"/>
</dbReference>
<proteinExistence type="inferred from homology"/>
<evidence type="ECO:0000256" key="9">
    <source>
        <dbReference type="SAM" id="Phobius"/>
    </source>
</evidence>
<dbReference type="GO" id="GO:0005506">
    <property type="term" value="F:iron ion binding"/>
    <property type="evidence" value="ECO:0007669"/>
    <property type="project" value="InterPro"/>
</dbReference>
<evidence type="ECO:0000313" key="11">
    <source>
        <dbReference type="Proteomes" id="UP000008311"/>
    </source>
</evidence>
<dbReference type="EC" id="1.14.13.88" evidence="10"/>
<sequence>MDVNLQEFAIIGLFSLILFYFLLLRTTKIARASNAREAPEPTGAWPIIGHLHQLAAANQLLHETLGMMADKYGPALCIQQGSRRAFVVSSWKVAKECFTTNDKAFASRPITAATKHMCYNNAVFGFAPYSHHWRIKKIFYLWAENKKISLPVLVELKQWSEDITSSVIVRAVAGKCYTDASNDVEARQFQKAIAEFFRLISIFVVSDAFPFLWWLDLQGYQRAMKKAAKELDAILGGWLNEHRQRKRSGLVRPEDEQDFIDRMLLAEEAGHLSGFPYDADTSIKSTCLAVVTGASDATATTLTWAISLLLNNRIALEKAQKELDLHVGRKRPVKESDIKNLIYLQAIIKETLRLSPVAPLSGPREAMEDCEVAGYHIRAGTRLIVNVWKIQRDPKVWANPLDFEPERFLTTHVDIDVRGQDFKLIPFGCGRRVCPGSSFALQALHLTLARLLHAFDLATFKDQGVDMTGMSGMNTARATPLEVVLSPRLPENLYC</sequence>
<comment type="cofactor">
    <cofactor evidence="7">
        <name>heme</name>
        <dbReference type="ChEBI" id="CHEBI:30413"/>
    </cofactor>
</comment>
<evidence type="ECO:0000313" key="10">
    <source>
        <dbReference type="EMBL" id="EEF52488.1"/>
    </source>
</evidence>
<dbReference type="InParanoid" id="B9R7K8"/>
<dbReference type="GO" id="GO:0020037">
    <property type="term" value="F:heme binding"/>
    <property type="evidence" value="ECO:0007669"/>
    <property type="project" value="InterPro"/>
</dbReference>
<feature type="transmembrane region" description="Helical" evidence="9">
    <location>
        <begin position="6"/>
        <end position="24"/>
    </location>
</feature>
<keyword evidence="2 7" id="KW-0349">Heme</keyword>
<dbReference type="InterPro" id="IPR036396">
    <property type="entry name" value="Cyt_P450_sf"/>
</dbReference>
<dbReference type="InterPro" id="IPR017972">
    <property type="entry name" value="Cyt_P450_CS"/>
</dbReference>
<evidence type="ECO:0000256" key="3">
    <source>
        <dbReference type="ARBA" id="ARBA00022723"/>
    </source>
</evidence>
<dbReference type="InterPro" id="IPR001128">
    <property type="entry name" value="Cyt_P450"/>
</dbReference>